<evidence type="ECO:0000313" key="5">
    <source>
        <dbReference type="Proteomes" id="UP000420635"/>
    </source>
</evidence>
<gene>
    <name evidence="3" type="ORF">DXA63_15075</name>
    <name evidence="2" type="ORF">F7D59_00390</name>
    <name evidence="1" type="ORF">NNC55_05865</name>
</gene>
<accession>A0AA90UZX4</accession>
<dbReference type="Proteomes" id="UP000420635">
    <property type="component" value="Unassembled WGS sequence"/>
</dbReference>
<dbReference type="EMBL" id="QSCI01000116">
    <property type="protein sequence ID" value="RGX89474.1"/>
    <property type="molecule type" value="Genomic_DNA"/>
</dbReference>
<proteinExistence type="predicted"/>
<dbReference type="InterPro" id="IPR011204">
    <property type="entry name" value="Virulence_RhuM-like"/>
</dbReference>
<dbReference type="AlphaFoldDB" id="A0AA90UZX4"/>
<organism evidence="2 5">
    <name type="scientific">Segatella copri</name>
    <dbReference type="NCBI Taxonomy" id="165179"/>
    <lineage>
        <taxon>Bacteria</taxon>
        <taxon>Pseudomonadati</taxon>
        <taxon>Bacteroidota</taxon>
        <taxon>Bacteroidia</taxon>
        <taxon>Bacteroidales</taxon>
        <taxon>Prevotellaceae</taxon>
        <taxon>Segatella</taxon>
    </lineage>
</organism>
<dbReference type="PANTHER" id="PTHR35810:SF1">
    <property type="entry name" value="CYTOPLASMIC PROTEIN"/>
    <property type="match status" value="1"/>
</dbReference>
<reference evidence="3 4" key="1">
    <citation type="submission" date="2018-08" db="EMBL/GenBank/DDBJ databases">
        <title>A genome reference for cultivated species of the human gut microbiota.</title>
        <authorList>
            <person name="Zou Y."/>
            <person name="Xue W."/>
            <person name="Luo G."/>
        </authorList>
    </citation>
    <scope>NUCLEOTIDE SEQUENCE [LARGE SCALE GENOMIC DNA]</scope>
    <source>
        <strain evidence="3 4">OF03-3</strain>
    </source>
</reference>
<dbReference type="PIRSF" id="PIRSF015268">
    <property type="entry name" value="Virulence_RhuM"/>
    <property type="match status" value="1"/>
</dbReference>
<dbReference type="PANTHER" id="PTHR35810">
    <property type="entry name" value="CYTOPLASMIC PROTEIN-RELATED"/>
    <property type="match status" value="1"/>
</dbReference>
<dbReference type="EMBL" id="VZBQ01000003">
    <property type="protein sequence ID" value="MQN88360.1"/>
    <property type="molecule type" value="Genomic_DNA"/>
</dbReference>
<dbReference type="RefSeq" id="WP_119230076.1">
    <property type="nucleotide sequence ID" value="NZ_CP042464.1"/>
</dbReference>
<name>A0AA90UZX4_9BACT</name>
<evidence type="ECO:0000313" key="2">
    <source>
        <dbReference type="EMBL" id="MQN88360.1"/>
    </source>
</evidence>
<protein>
    <submittedName>
        <fullName evidence="3">Cell filamentation protein Fic</fullName>
    </submittedName>
    <submittedName>
        <fullName evidence="2">Virulence RhuM family protein</fullName>
    </submittedName>
</protein>
<sequence>MAKKFEIRNSTAEFLTFVAEGKEQGVQVLYKDETVWATQKAMAQLFDCSTDNIGLHLKNIFKSGELVEDSVTEKNSATAADGKNYMTKFYNLDAIISVGYRVNSIRATQFRQWCTYVIRQFSLRGYIIDKKRMENGSFIGEDYFEHLLAEIREIRLSERRFYQKLTDIYATAVDYNKDAPTTRLFYKKVQNKMHYAVHGHTAAELIVERANAEKEHMGLTTWENAPDGKIVKPDVSIAKNYLKQVELEDMGKLVNSVLDLAERMANRHIPMTMEDWAKRIDIILEAGGDAVLHDSGKVSAEFAKSFAESEFEKYRVIQDKLFSSDFDRFDSSLPFDDDKN</sequence>
<dbReference type="Proteomes" id="UP000285604">
    <property type="component" value="Unassembled WGS sequence"/>
</dbReference>
<evidence type="ECO:0000313" key="1">
    <source>
        <dbReference type="EMBL" id="MCP9599482.1"/>
    </source>
</evidence>
<evidence type="ECO:0000313" key="3">
    <source>
        <dbReference type="EMBL" id="RGX89474.1"/>
    </source>
</evidence>
<comment type="caution">
    <text evidence="2">The sequence shown here is derived from an EMBL/GenBank/DDBJ whole genome shotgun (WGS) entry which is preliminary data.</text>
</comment>
<reference evidence="2" key="4">
    <citation type="submission" date="2022-12" db="EMBL/GenBank/DDBJ databases">
        <title>Distinct polysaccharide growth profiles of human intestinal Prevotella copri isolates.</title>
        <authorList>
            <person name="Fehlner-Peach H."/>
            <person name="Magnabosco C."/>
            <person name="Raghavan V."/>
            <person name="Scher J.U."/>
            <person name="Tett A."/>
            <person name="Cox L.M."/>
            <person name="Gottsegen C."/>
            <person name="Watters A."/>
            <person name="Wiltshire- Gordon J.D."/>
            <person name="Segata N."/>
            <person name="Bonneau R."/>
            <person name="Littman D.R."/>
        </authorList>
    </citation>
    <scope>NUCLEOTIDE SEQUENCE</scope>
    <source>
        <strain evidence="2">IP54</strain>
    </source>
</reference>
<dbReference type="Pfam" id="PF13310">
    <property type="entry name" value="Virulence_RhuM"/>
    <property type="match status" value="1"/>
</dbReference>
<reference evidence="5" key="2">
    <citation type="submission" date="2019-09" db="EMBL/GenBank/DDBJ databases">
        <title>Distinct polysaccharide growth profiles of human intestinal Prevotella copri isolates.</title>
        <authorList>
            <person name="Fehlner-Peach H."/>
            <person name="Magnabosco C."/>
            <person name="Raghavan V."/>
            <person name="Scher J.U."/>
            <person name="Tett A."/>
            <person name="Cox L.M."/>
            <person name="Gottsegen C."/>
            <person name="Watters A."/>
            <person name="Wiltshire- Gordon J.D."/>
            <person name="Segata N."/>
            <person name="Bonneau R."/>
            <person name="Littman D.R."/>
        </authorList>
    </citation>
    <scope>NUCLEOTIDE SEQUENCE [LARGE SCALE GENOMIC DNA]</scope>
    <source>
        <strain evidence="5">iP54</strain>
    </source>
</reference>
<reference evidence="1" key="3">
    <citation type="submission" date="2022-07" db="EMBL/GenBank/DDBJ databases">
        <title>Prevotella copri.</title>
        <authorList>
            <person name="Yang C."/>
        </authorList>
    </citation>
    <scope>NUCLEOTIDE SEQUENCE</scope>
    <source>
        <strain evidence="1">HF1476</strain>
    </source>
</reference>
<dbReference type="Proteomes" id="UP001204486">
    <property type="component" value="Unassembled WGS sequence"/>
</dbReference>
<dbReference type="EMBL" id="JANDWN010000010">
    <property type="protein sequence ID" value="MCP9599482.1"/>
    <property type="molecule type" value="Genomic_DNA"/>
</dbReference>
<evidence type="ECO:0000313" key="4">
    <source>
        <dbReference type="Proteomes" id="UP000285604"/>
    </source>
</evidence>